<gene>
    <name evidence="1" type="ORF">EYF80_046668</name>
</gene>
<dbReference type="EMBL" id="SRLO01000987">
    <property type="protein sequence ID" value="TNN43136.1"/>
    <property type="molecule type" value="Genomic_DNA"/>
</dbReference>
<evidence type="ECO:0000313" key="2">
    <source>
        <dbReference type="Proteomes" id="UP000314294"/>
    </source>
</evidence>
<protein>
    <submittedName>
        <fullName evidence="1">Uncharacterized protein</fullName>
    </submittedName>
</protein>
<accession>A0A4Z2FPI2</accession>
<dbReference type="AlphaFoldDB" id="A0A4Z2FPI2"/>
<sequence length="83" mass="8761">MPPDGVRSRNTTTHAAGCRTLRRAEGVRSGGDAYLEEAWRGRRSSPCASAADTERCTSLSLACRLVGGDALVAGCLLDSSRYS</sequence>
<proteinExistence type="predicted"/>
<dbReference type="Proteomes" id="UP000314294">
    <property type="component" value="Unassembled WGS sequence"/>
</dbReference>
<name>A0A4Z2FPI2_9TELE</name>
<evidence type="ECO:0000313" key="1">
    <source>
        <dbReference type="EMBL" id="TNN43136.1"/>
    </source>
</evidence>
<keyword evidence="2" id="KW-1185">Reference proteome</keyword>
<reference evidence="1 2" key="1">
    <citation type="submission" date="2019-03" db="EMBL/GenBank/DDBJ databases">
        <title>First draft genome of Liparis tanakae, snailfish: a comprehensive survey of snailfish specific genes.</title>
        <authorList>
            <person name="Kim W."/>
            <person name="Song I."/>
            <person name="Jeong J.-H."/>
            <person name="Kim D."/>
            <person name="Kim S."/>
            <person name="Ryu S."/>
            <person name="Song J.Y."/>
            <person name="Lee S.K."/>
        </authorList>
    </citation>
    <scope>NUCLEOTIDE SEQUENCE [LARGE SCALE GENOMIC DNA]</scope>
    <source>
        <tissue evidence="1">Muscle</tissue>
    </source>
</reference>
<organism evidence="1 2">
    <name type="scientific">Liparis tanakae</name>
    <name type="common">Tanaka's snailfish</name>
    <dbReference type="NCBI Taxonomy" id="230148"/>
    <lineage>
        <taxon>Eukaryota</taxon>
        <taxon>Metazoa</taxon>
        <taxon>Chordata</taxon>
        <taxon>Craniata</taxon>
        <taxon>Vertebrata</taxon>
        <taxon>Euteleostomi</taxon>
        <taxon>Actinopterygii</taxon>
        <taxon>Neopterygii</taxon>
        <taxon>Teleostei</taxon>
        <taxon>Neoteleostei</taxon>
        <taxon>Acanthomorphata</taxon>
        <taxon>Eupercaria</taxon>
        <taxon>Perciformes</taxon>
        <taxon>Cottioidei</taxon>
        <taxon>Cottales</taxon>
        <taxon>Liparidae</taxon>
        <taxon>Liparis</taxon>
    </lineage>
</organism>
<comment type="caution">
    <text evidence="1">The sequence shown here is derived from an EMBL/GenBank/DDBJ whole genome shotgun (WGS) entry which is preliminary data.</text>
</comment>